<dbReference type="InterPro" id="IPR015424">
    <property type="entry name" value="PyrdxlP-dep_Trfase"/>
</dbReference>
<evidence type="ECO:0000313" key="9">
    <source>
        <dbReference type="Proteomes" id="UP001170481"/>
    </source>
</evidence>
<dbReference type="GO" id="GO:0019491">
    <property type="term" value="P:ectoine biosynthetic process"/>
    <property type="evidence" value="ECO:0007669"/>
    <property type="project" value="InterPro"/>
</dbReference>
<dbReference type="InterPro" id="IPR015422">
    <property type="entry name" value="PyrdxlP-dep_Trfase_small"/>
</dbReference>
<evidence type="ECO:0000256" key="2">
    <source>
        <dbReference type="ARBA" id="ARBA00008954"/>
    </source>
</evidence>
<dbReference type="InterPro" id="IPR015421">
    <property type="entry name" value="PyrdxlP-dep_Trfase_major"/>
</dbReference>
<comment type="catalytic activity">
    <reaction evidence="7">
        <text>L-2,4-diaminobutanoate + 2-oxoglutarate = L-aspartate 4-semialdehyde + L-glutamate</text>
        <dbReference type="Rhea" id="RHEA:11160"/>
        <dbReference type="ChEBI" id="CHEBI:16810"/>
        <dbReference type="ChEBI" id="CHEBI:29985"/>
        <dbReference type="ChEBI" id="CHEBI:58761"/>
        <dbReference type="ChEBI" id="CHEBI:537519"/>
        <dbReference type="EC" id="2.6.1.76"/>
    </reaction>
</comment>
<dbReference type="EC" id="2.6.1.76" evidence="7"/>
<evidence type="ECO:0000256" key="3">
    <source>
        <dbReference type="ARBA" id="ARBA00022576"/>
    </source>
</evidence>
<evidence type="ECO:0000256" key="7">
    <source>
        <dbReference type="RuleBase" id="RU365034"/>
    </source>
</evidence>
<dbReference type="InterPro" id="IPR012773">
    <property type="entry name" value="Ectoine_EctB"/>
</dbReference>
<dbReference type="Pfam" id="PF00202">
    <property type="entry name" value="Aminotran_3"/>
    <property type="match status" value="1"/>
</dbReference>
<evidence type="ECO:0000256" key="1">
    <source>
        <dbReference type="ARBA" id="ARBA00001933"/>
    </source>
</evidence>
<evidence type="ECO:0000256" key="5">
    <source>
        <dbReference type="ARBA" id="ARBA00022898"/>
    </source>
</evidence>
<organism evidence="8 9">
    <name type="scientific">Cobetia amphilecti</name>
    <dbReference type="NCBI Taxonomy" id="1055104"/>
    <lineage>
        <taxon>Bacteria</taxon>
        <taxon>Pseudomonadati</taxon>
        <taxon>Pseudomonadota</taxon>
        <taxon>Gammaproteobacteria</taxon>
        <taxon>Oceanospirillales</taxon>
        <taxon>Halomonadaceae</taxon>
        <taxon>Cobetia</taxon>
    </lineage>
</organism>
<keyword evidence="5 6" id="KW-0663">Pyridoxal phosphate</keyword>
<dbReference type="PIRSF" id="PIRSF000521">
    <property type="entry name" value="Transaminase_4ab_Lys_Orn"/>
    <property type="match status" value="1"/>
</dbReference>
<dbReference type="GO" id="GO:0047307">
    <property type="term" value="F:diaminobutyrate-pyruvate transaminase activity"/>
    <property type="evidence" value="ECO:0007669"/>
    <property type="project" value="InterPro"/>
</dbReference>
<dbReference type="EMBL" id="JAUORK010000001">
    <property type="protein sequence ID" value="MDO6670649.1"/>
    <property type="molecule type" value="Genomic_DNA"/>
</dbReference>
<comment type="similarity">
    <text evidence="2 6">Belongs to the class-III pyridoxal-phosphate-dependent aminotransferase family.</text>
</comment>
<dbReference type="PANTHER" id="PTHR43552:SF2">
    <property type="entry name" value="DIAMINOBUTYRATE--2-OXOGLUTARATE TRANSAMINASE"/>
    <property type="match status" value="1"/>
</dbReference>
<dbReference type="InterPro" id="IPR005814">
    <property type="entry name" value="Aminotrans_3"/>
</dbReference>
<dbReference type="CDD" id="cd00610">
    <property type="entry name" value="OAT_like"/>
    <property type="match status" value="1"/>
</dbReference>
<dbReference type="InterPro" id="IPR049704">
    <property type="entry name" value="Aminotrans_3_PPA_site"/>
</dbReference>
<dbReference type="PANTHER" id="PTHR43552">
    <property type="entry name" value="DIAMINOBUTYRATE--2-OXOGLUTARATE AMINOTRANSFERASE"/>
    <property type="match status" value="1"/>
</dbReference>
<evidence type="ECO:0000256" key="4">
    <source>
        <dbReference type="ARBA" id="ARBA00022679"/>
    </source>
</evidence>
<dbReference type="SUPFAM" id="SSF53383">
    <property type="entry name" value="PLP-dependent transferases"/>
    <property type="match status" value="1"/>
</dbReference>
<sequence length="421" mass="46271">MNTQILEQMESEVRTYSRSFPTVFTKAQNAHLFTEDGKRYIDFLAGAGVLNYGHNHPVLKKALVDYISNDGIIHGLDMWTSAKRDFLEALEEVILKPRGLDYKVHFPGPTGTNAVEAAIRLARKVSGRHNIVSFTNGFHGVTMGALATTGNAKFRDAAGLPAQGAQFVPYDGYMGEGIDTVAYLDKLLKDSSSGLDRPAAVLVETVQGEGGINPASIEWLQRLDALCKEHKILLIVDDIQAGCGRTGKFFSFEHANIVPDIVCNSKSLSASGVPFAMVMMRPELDQWKPSQYNGTFRGHALAFVTGAAALRHFWSDDKFERDIQRKGRIVEDRFQKIAAKARENGFEAHEKGRGLMRGIDVRDGDLADAITSRCFEQGLIIETSGHSGQVVKCLCPLTIRDEDLLEALDIIEENAAAVLSK</sequence>
<keyword evidence="3 7" id="KW-0032">Aminotransferase</keyword>
<dbReference type="NCBIfam" id="TIGR00709">
    <property type="entry name" value="dat"/>
    <property type="match status" value="1"/>
</dbReference>
<dbReference type="NCBIfam" id="TIGR02407">
    <property type="entry name" value="ectoine_ectB"/>
    <property type="match status" value="1"/>
</dbReference>
<dbReference type="PROSITE" id="PS00600">
    <property type="entry name" value="AA_TRANSFER_CLASS_3"/>
    <property type="match status" value="1"/>
</dbReference>
<protein>
    <recommendedName>
        <fullName evidence="7">Diaminobutyrate--2-oxoglutarate transaminase</fullName>
        <ecNumber evidence="7">2.6.1.76</ecNumber>
    </recommendedName>
    <alternativeName>
        <fullName evidence="7">DABA aminotransferase</fullName>
    </alternativeName>
</protein>
<comment type="cofactor">
    <cofactor evidence="1 7">
        <name>pyridoxal 5'-phosphate</name>
        <dbReference type="ChEBI" id="CHEBI:597326"/>
    </cofactor>
</comment>
<name>A0AAP4TVS6_9GAMM</name>
<proteinExistence type="inferred from homology"/>
<dbReference type="AlphaFoldDB" id="A0AAP4TVS6"/>
<comment type="caution">
    <text evidence="8">The sequence shown here is derived from an EMBL/GenBank/DDBJ whole genome shotgun (WGS) entry which is preliminary data.</text>
</comment>
<comment type="pathway">
    <text evidence="7">Amine and polyamine biosynthesis; ectoine biosynthesis; L-ectoine from L-aspartate 4-semialdehyde: step 1/3.</text>
</comment>
<comment type="function">
    <text evidence="7">Catalyzes reversively the conversion of L-aspartate beta-semialdehyde (ASA) to L-2,4-diaminobutyrate (DABA) by transamination with L-glutamate.</text>
</comment>
<dbReference type="Gene3D" id="3.40.640.10">
    <property type="entry name" value="Type I PLP-dependent aspartate aminotransferase-like (Major domain)"/>
    <property type="match status" value="1"/>
</dbReference>
<gene>
    <name evidence="8" type="primary">ectB</name>
    <name evidence="8" type="ORF">Q4535_00820</name>
</gene>
<evidence type="ECO:0000313" key="8">
    <source>
        <dbReference type="EMBL" id="MDO6670649.1"/>
    </source>
</evidence>
<dbReference type="Gene3D" id="3.90.1150.10">
    <property type="entry name" value="Aspartate Aminotransferase, domain 1"/>
    <property type="match status" value="1"/>
</dbReference>
<dbReference type="GO" id="GO:0030170">
    <property type="term" value="F:pyridoxal phosphate binding"/>
    <property type="evidence" value="ECO:0007669"/>
    <property type="project" value="InterPro"/>
</dbReference>
<accession>A0AAP4TVS6</accession>
<keyword evidence="4 7" id="KW-0808">Transferase</keyword>
<dbReference type="GO" id="GO:0045303">
    <property type="term" value="F:diaminobutyrate-2-oxoglutarate transaminase activity"/>
    <property type="evidence" value="ECO:0007669"/>
    <property type="project" value="UniProtKB-EC"/>
</dbReference>
<dbReference type="RefSeq" id="WP_192838801.1">
    <property type="nucleotide sequence ID" value="NZ_JARWKV010000003.1"/>
</dbReference>
<dbReference type="Proteomes" id="UP001170481">
    <property type="component" value="Unassembled WGS sequence"/>
</dbReference>
<evidence type="ECO:0000256" key="6">
    <source>
        <dbReference type="RuleBase" id="RU003560"/>
    </source>
</evidence>
<dbReference type="NCBIfam" id="NF006733">
    <property type="entry name" value="PRK09264.1"/>
    <property type="match status" value="1"/>
</dbReference>
<reference evidence="8" key="1">
    <citation type="submission" date="2023-07" db="EMBL/GenBank/DDBJ databases">
        <title>Genome content predicts the carbon catabolic preferences of heterotrophic bacteria.</title>
        <authorList>
            <person name="Gralka M."/>
        </authorList>
    </citation>
    <scope>NUCLEOTIDE SEQUENCE</scope>
    <source>
        <strain evidence="8">C2R13</strain>
    </source>
</reference>
<dbReference type="InterPro" id="IPR004637">
    <property type="entry name" value="Dat"/>
</dbReference>